<dbReference type="GO" id="GO:0008233">
    <property type="term" value="F:peptidase activity"/>
    <property type="evidence" value="ECO:0007669"/>
    <property type="project" value="UniProtKB-KW"/>
</dbReference>
<keyword evidence="1" id="KW-0378">Hydrolase</keyword>
<dbReference type="RefSeq" id="WP_049821195.1">
    <property type="nucleotide sequence ID" value="NZ_JACHVY010000003.1"/>
</dbReference>
<dbReference type="GO" id="GO:0006508">
    <property type="term" value="P:proteolysis"/>
    <property type="evidence" value="ECO:0007669"/>
    <property type="project" value="UniProtKB-KW"/>
</dbReference>
<reference evidence="1 2" key="2">
    <citation type="submission" date="2020-08" db="EMBL/GenBank/DDBJ databases">
        <authorList>
            <person name="Partida-Martinez L."/>
            <person name="Huntemann M."/>
            <person name="Clum A."/>
            <person name="Wang J."/>
            <person name="Palaniappan K."/>
            <person name="Ritter S."/>
            <person name="Chen I.-M."/>
            <person name="Stamatis D."/>
            <person name="Reddy T."/>
            <person name="O'Malley R."/>
            <person name="Daum C."/>
            <person name="Shapiro N."/>
            <person name="Ivanova N."/>
            <person name="Kyrpides N."/>
            <person name="Woyke T."/>
        </authorList>
    </citation>
    <scope>NUCLEOTIDE SEQUENCE [LARGE SCALE GENOMIC DNA]</scope>
    <source>
        <strain evidence="1 2">AS2.23</strain>
    </source>
</reference>
<sequence length="187" mass="20206">MRAPVSCDDLERVELNAANDARGQRAVADLLQSWARRAVPGDSVSRGRLLVAASEHAAFAGDASRALRLARQALATGDVVAPDTRCYVVSALLVCGHLREAVVLADEVLDSRGDDVDVYLHLGEEFSWHRQAEEASRIYTLGMFRCAGDDDATEQLLGAWRRGRAPRTLDLRERLAAAVPAQGGGLD</sequence>
<comment type="caution">
    <text evidence="1">The sequence shown here is derived from an EMBL/GenBank/DDBJ whole genome shotgun (WGS) entry which is preliminary data.</text>
</comment>
<dbReference type="EMBL" id="JACHVY010000003">
    <property type="protein sequence ID" value="MBB2902547.1"/>
    <property type="molecule type" value="Genomic_DNA"/>
</dbReference>
<name>A0A7W4TQ06_KINRA</name>
<evidence type="ECO:0000313" key="2">
    <source>
        <dbReference type="Proteomes" id="UP000533269"/>
    </source>
</evidence>
<gene>
    <name evidence="1" type="ORF">FHR75_003378</name>
</gene>
<dbReference type="InterPro" id="IPR011990">
    <property type="entry name" value="TPR-like_helical_dom_sf"/>
</dbReference>
<accession>A0A7W4TQ06</accession>
<proteinExistence type="predicted"/>
<dbReference type="Proteomes" id="UP000533269">
    <property type="component" value="Unassembled WGS sequence"/>
</dbReference>
<protein>
    <submittedName>
        <fullName evidence="1">Putative Zn-dependent protease</fullName>
    </submittedName>
</protein>
<evidence type="ECO:0000313" key="1">
    <source>
        <dbReference type="EMBL" id="MBB2902547.1"/>
    </source>
</evidence>
<dbReference type="SUPFAM" id="SSF48452">
    <property type="entry name" value="TPR-like"/>
    <property type="match status" value="1"/>
</dbReference>
<dbReference type="AlphaFoldDB" id="A0A7W4TQ06"/>
<reference evidence="1 2" key="1">
    <citation type="submission" date="2020-08" db="EMBL/GenBank/DDBJ databases">
        <title>The Agave Microbiome: Exploring the role of microbial communities in plant adaptations to desert environments.</title>
        <authorList>
            <person name="Partida-Martinez L.P."/>
        </authorList>
    </citation>
    <scope>NUCLEOTIDE SEQUENCE [LARGE SCALE GENOMIC DNA]</scope>
    <source>
        <strain evidence="1 2">AS2.23</strain>
    </source>
</reference>
<organism evidence="1 2">
    <name type="scientific">Kineococcus radiotolerans</name>
    <dbReference type="NCBI Taxonomy" id="131568"/>
    <lineage>
        <taxon>Bacteria</taxon>
        <taxon>Bacillati</taxon>
        <taxon>Actinomycetota</taxon>
        <taxon>Actinomycetes</taxon>
        <taxon>Kineosporiales</taxon>
        <taxon>Kineosporiaceae</taxon>
        <taxon>Kineococcus</taxon>
    </lineage>
</organism>
<keyword evidence="1" id="KW-0645">Protease</keyword>